<dbReference type="PIRSF" id="PIRSF004919">
    <property type="entry name" value="TldD"/>
    <property type="match status" value="1"/>
</dbReference>
<dbReference type="SUPFAM" id="SSF111283">
    <property type="entry name" value="Putative modulator of DNA gyrase, PmbA/TldD"/>
    <property type="match status" value="1"/>
</dbReference>
<dbReference type="InterPro" id="IPR045569">
    <property type="entry name" value="Metalloprtase-TldD/E_C"/>
</dbReference>
<dbReference type="Pfam" id="PF01523">
    <property type="entry name" value="PmbA_TldD_1st"/>
    <property type="match status" value="1"/>
</dbReference>
<evidence type="ECO:0000256" key="1">
    <source>
        <dbReference type="ARBA" id="ARBA00005836"/>
    </source>
</evidence>
<evidence type="ECO:0000259" key="5">
    <source>
        <dbReference type="Pfam" id="PF01523"/>
    </source>
</evidence>
<dbReference type="EMBL" id="UOEM01000099">
    <property type="protein sequence ID" value="VAW16765.1"/>
    <property type="molecule type" value="Genomic_DNA"/>
</dbReference>
<keyword evidence="4" id="KW-0482">Metalloprotease</keyword>
<dbReference type="InterPro" id="IPR025502">
    <property type="entry name" value="TldD"/>
</dbReference>
<evidence type="ECO:0000313" key="8">
    <source>
        <dbReference type="EMBL" id="VAW16765.1"/>
    </source>
</evidence>
<name>A0A3B0TE32_9ZZZZ</name>
<evidence type="ECO:0000256" key="2">
    <source>
        <dbReference type="ARBA" id="ARBA00022670"/>
    </source>
</evidence>
<feature type="domain" description="Metalloprotease TldD/E C-terminal" evidence="6">
    <location>
        <begin position="239"/>
        <end position="472"/>
    </location>
</feature>
<organism evidence="8">
    <name type="scientific">hydrothermal vent metagenome</name>
    <dbReference type="NCBI Taxonomy" id="652676"/>
    <lineage>
        <taxon>unclassified sequences</taxon>
        <taxon>metagenomes</taxon>
        <taxon>ecological metagenomes</taxon>
    </lineage>
</organism>
<dbReference type="GO" id="GO:0006508">
    <property type="term" value="P:proteolysis"/>
    <property type="evidence" value="ECO:0007669"/>
    <property type="project" value="UniProtKB-KW"/>
</dbReference>
<dbReference type="InterPro" id="IPR035068">
    <property type="entry name" value="TldD/PmbA_N"/>
</dbReference>
<dbReference type="Gene3D" id="3.30.2290.10">
    <property type="entry name" value="PmbA/TldD superfamily"/>
    <property type="match status" value="1"/>
</dbReference>
<dbReference type="InterPro" id="IPR036059">
    <property type="entry name" value="TldD/PmbA_sf"/>
</dbReference>
<evidence type="ECO:0000259" key="7">
    <source>
        <dbReference type="Pfam" id="PF19290"/>
    </source>
</evidence>
<dbReference type="Pfam" id="PF19290">
    <property type="entry name" value="PmbA_TldD_2nd"/>
    <property type="match status" value="1"/>
</dbReference>
<feature type="domain" description="Metalloprotease TldD/E central" evidence="7">
    <location>
        <begin position="122"/>
        <end position="231"/>
    </location>
</feature>
<dbReference type="PANTHER" id="PTHR30624">
    <property type="entry name" value="UNCHARACTERIZED PROTEIN TLDD AND PMBA"/>
    <property type="match status" value="1"/>
</dbReference>
<feature type="domain" description="Metalloprotease TldD/E N-terminal" evidence="5">
    <location>
        <begin position="35"/>
        <end position="97"/>
    </location>
</feature>
<dbReference type="Pfam" id="PF19289">
    <property type="entry name" value="PmbA_TldD_3rd"/>
    <property type="match status" value="1"/>
</dbReference>
<accession>A0A3B0TE32</accession>
<dbReference type="InterPro" id="IPR002510">
    <property type="entry name" value="Metalloprtase-TldD/E_N"/>
</dbReference>
<protein>
    <submittedName>
        <fullName evidence="8">TldD protein, part of TldE/TldD proteolytic complex</fullName>
    </submittedName>
</protein>
<dbReference type="NCBIfam" id="NF008006">
    <property type="entry name" value="PRK10735.1"/>
    <property type="match status" value="1"/>
</dbReference>
<dbReference type="AlphaFoldDB" id="A0A3B0TE32"/>
<dbReference type="GO" id="GO:0008237">
    <property type="term" value="F:metallopeptidase activity"/>
    <property type="evidence" value="ECO:0007669"/>
    <property type="project" value="UniProtKB-KW"/>
</dbReference>
<gene>
    <name evidence="8" type="ORF">MNBD_ALPHA09-1820</name>
</gene>
<dbReference type="InterPro" id="IPR045570">
    <property type="entry name" value="Metalloprtase-TldD/E_cen_dom"/>
</dbReference>
<evidence type="ECO:0000259" key="6">
    <source>
        <dbReference type="Pfam" id="PF19289"/>
    </source>
</evidence>
<dbReference type="InterPro" id="IPR051463">
    <property type="entry name" value="Peptidase_U62_metallo"/>
</dbReference>
<evidence type="ECO:0000256" key="3">
    <source>
        <dbReference type="ARBA" id="ARBA00022801"/>
    </source>
</evidence>
<dbReference type="PANTHER" id="PTHR30624:SF4">
    <property type="entry name" value="METALLOPROTEASE TLDD"/>
    <property type="match status" value="1"/>
</dbReference>
<evidence type="ECO:0000256" key="4">
    <source>
        <dbReference type="ARBA" id="ARBA00023049"/>
    </source>
</evidence>
<keyword evidence="2" id="KW-0645">Protease</keyword>
<comment type="similarity">
    <text evidence="1">Belongs to the peptidase U62 family.</text>
</comment>
<keyword evidence="3" id="KW-0378">Hydrolase</keyword>
<reference evidence="8" key="1">
    <citation type="submission" date="2018-06" db="EMBL/GenBank/DDBJ databases">
        <authorList>
            <person name="Zhirakovskaya E."/>
        </authorList>
    </citation>
    <scope>NUCLEOTIDE SEQUENCE</scope>
</reference>
<dbReference type="GO" id="GO:0005829">
    <property type="term" value="C:cytosol"/>
    <property type="evidence" value="ECO:0007669"/>
    <property type="project" value="TreeGrafter"/>
</dbReference>
<proteinExistence type="inferred from homology"/>
<sequence length="475" mass="49397">MTLTAPPSLLAMAQLDGGRIDKIVANALSGADDGELFLEYRQSESLHFDDGRLKSAATDTAQGFGLRAVAGDAAAYAHASELSEAAIARAARTVAQVARGHGGTLAGPPPGTNAVLYGPDNPLDAPDFAEKVALLEQINAFARDRDPRIKQLSASLAGSWQVIEILRPGGQVVRDVRPLVRLNVSVVAEQGDRRESGSRGCGGREGYGAFIAPEAWQEMVTEAVDMALKNLTSVPAPAGDMDVVLGPGWPGILLHEAVGHGLEGDFNRKGVGAFAGLIGQRVASPGVTVVDDGTITARRGSLTIDDEGTPTNATTLIEDGILVRFMQDRQNARLMGVDPTGNGRRQSYAHAPMPRMTNTYMLAGDRAPEEIIASVKNGLYAVSFGGGQVDTTNGEFAFSCTEAYKIEDGRIGAPVKGATLIGNGADALTRISMIGDDMALDTGIGTCGKQGQGVPVGVGQPTLRIDGLTVGGTAR</sequence>